<proteinExistence type="predicted"/>
<dbReference type="Proteomes" id="UP000769766">
    <property type="component" value="Unassembled WGS sequence"/>
</dbReference>
<name>A0A932CRA6_UNCTE</name>
<comment type="caution">
    <text evidence="1">The sequence shown here is derived from an EMBL/GenBank/DDBJ whole genome shotgun (WGS) entry which is preliminary data.</text>
</comment>
<dbReference type="InterPro" id="IPR005358">
    <property type="entry name" value="Puta_zinc/iron-chelating_dom"/>
</dbReference>
<organism evidence="1 2">
    <name type="scientific">Tectimicrobiota bacterium</name>
    <dbReference type="NCBI Taxonomy" id="2528274"/>
    <lineage>
        <taxon>Bacteria</taxon>
        <taxon>Pseudomonadati</taxon>
        <taxon>Nitrospinota/Tectimicrobiota group</taxon>
        <taxon>Candidatus Tectimicrobiota</taxon>
    </lineage>
</organism>
<evidence type="ECO:0000313" key="2">
    <source>
        <dbReference type="Proteomes" id="UP000769766"/>
    </source>
</evidence>
<protein>
    <submittedName>
        <fullName evidence="1">YkgJ family cysteine cluster protein</fullName>
    </submittedName>
</protein>
<reference evidence="1" key="1">
    <citation type="submission" date="2020-07" db="EMBL/GenBank/DDBJ databases">
        <title>Huge and variable diversity of episymbiotic CPR bacteria and DPANN archaea in groundwater ecosystems.</title>
        <authorList>
            <person name="He C.Y."/>
            <person name="Keren R."/>
            <person name="Whittaker M."/>
            <person name="Farag I.F."/>
            <person name="Doudna J."/>
            <person name="Cate J.H.D."/>
            <person name="Banfield J.F."/>
        </authorList>
    </citation>
    <scope>NUCLEOTIDE SEQUENCE</scope>
    <source>
        <strain evidence="1">NC_groundwater_672_Ag_B-0.1um_62_36</strain>
    </source>
</reference>
<dbReference type="AlphaFoldDB" id="A0A932CRA6"/>
<accession>A0A932CRA6</accession>
<dbReference type="Pfam" id="PF03692">
    <property type="entry name" value="CxxCxxCC"/>
    <property type="match status" value="1"/>
</dbReference>
<evidence type="ECO:0000313" key="1">
    <source>
        <dbReference type="EMBL" id="MBI2878051.1"/>
    </source>
</evidence>
<dbReference type="EMBL" id="JACPRF010000439">
    <property type="protein sequence ID" value="MBI2878051.1"/>
    <property type="molecule type" value="Genomic_DNA"/>
</dbReference>
<sequence length="178" mass="19787">MTVDEKDLIEAIEQLYQEVDGRTACLDRIHGERLRCHCGCRTCCVDGITVYLVEAQNIRCHHAALLANGAPYPEGACAFLDEVGGCRIYEQRPYVCRTQGLPLRWIEELEDGSLVEMRDICPLNEEGEPLERLEEESCWSIGPVEGRLARLQRAAEGGKMGRVGLRALFGRQTPGPGA</sequence>
<gene>
    <name evidence="1" type="ORF">HYY20_14335</name>
</gene>